<dbReference type="Ensembl" id="ENSECRT00000003352.1">
    <property type="protein sequence ID" value="ENSECRP00000003294.1"/>
    <property type="gene ID" value="ENSECRG00000002258.1"/>
</dbReference>
<feature type="region of interest" description="Disordered" evidence="1">
    <location>
        <begin position="307"/>
        <end position="335"/>
    </location>
</feature>
<dbReference type="CDD" id="cd13180">
    <property type="entry name" value="RanBD_RanBP3"/>
    <property type="match status" value="1"/>
</dbReference>
<evidence type="ECO:0000256" key="1">
    <source>
        <dbReference type="SAM" id="MobiDB-lite"/>
    </source>
</evidence>
<feature type="region of interest" description="Disordered" evidence="1">
    <location>
        <begin position="128"/>
        <end position="170"/>
    </location>
</feature>
<proteinExistence type="predicted"/>
<dbReference type="InterPro" id="IPR000156">
    <property type="entry name" value="Ran_bind_dom"/>
</dbReference>
<dbReference type="GeneTree" id="ENSGT00940000161387"/>
<dbReference type="GO" id="GO:0006611">
    <property type="term" value="P:protein export from nucleus"/>
    <property type="evidence" value="ECO:0007669"/>
    <property type="project" value="TreeGrafter"/>
</dbReference>
<dbReference type="Gene3D" id="2.30.29.30">
    <property type="entry name" value="Pleckstrin-homology domain (PH domain)/Phosphotyrosine-binding domain (PTB)"/>
    <property type="match status" value="1"/>
</dbReference>
<accession>A0A8C4X428</accession>
<sequence>MRSHQLTPGKVAGLYSAIVPLSTDPVSPPIAEKLRSPSYQGEGWGATVQEEITENSIHNLHGSSPHLKQQQQESSLVIARVPKEKPTIAPPVFIFQKAERPLKRSAENSRLENAGLGAILEKRGRSSSFTFSGSGCQSQTDSSSRDKRVRSSSFNCTATSFPPQPAPRNNVFMPSSLSMVNTERGNFTPESIPAPSNGKKNVIRPATLPAPQPQSITFPAANEAAPGSSIGASCLPQRDEKGHQKVTLEPVYLQAKYDANRESASSPFLHLSTKEISRKCLDQEMSGREANLEFVFGENMSERVLSPVKPSFSEDSESDDSSDEETTSSGTESSCSETYCKTVKHRTLRESAAAYTAASSQRCLLEEVDVFTGEEDESNVLQMTCKLFVFEKDTQTWLERGRGVLRLNDKVAEGAGCLQSRLVMRNQGSLKLILNSRLWAQMHLHRASRKMLRFTAVDLEDQTVRVFLVQATLKEVTRLYVAIHHRLVLLQDCQKKSGEPVESQEITSTVGSSCPQL</sequence>
<name>A0A8C4X428_ERPCA</name>
<evidence type="ECO:0000259" key="2">
    <source>
        <dbReference type="PROSITE" id="PS50196"/>
    </source>
</evidence>
<reference evidence="3" key="3">
    <citation type="submission" date="2025-09" db="UniProtKB">
        <authorList>
            <consortium name="Ensembl"/>
        </authorList>
    </citation>
    <scope>IDENTIFICATION</scope>
</reference>
<evidence type="ECO:0000313" key="3">
    <source>
        <dbReference type="Ensembl" id="ENSECRP00000003294.1"/>
    </source>
</evidence>
<feature type="compositionally biased region" description="Low complexity" evidence="1">
    <location>
        <begin position="128"/>
        <end position="142"/>
    </location>
</feature>
<reference evidence="3" key="1">
    <citation type="submission" date="2021-06" db="EMBL/GenBank/DDBJ databases">
        <authorList>
            <consortium name="Wellcome Sanger Institute Data Sharing"/>
        </authorList>
    </citation>
    <scope>NUCLEOTIDE SEQUENCE [LARGE SCALE GENOMIC DNA]</scope>
</reference>
<dbReference type="InterPro" id="IPR045255">
    <property type="entry name" value="RanBP1-like"/>
</dbReference>
<dbReference type="PANTHER" id="PTHR23138">
    <property type="entry name" value="RAN BINDING PROTEIN"/>
    <property type="match status" value="1"/>
</dbReference>
<feature type="domain" description="RanBD1" evidence="2">
    <location>
        <begin position="364"/>
        <end position="444"/>
    </location>
</feature>
<dbReference type="InterPro" id="IPR011993">
    <property type="entry name" value="PH-like_dom_sf"/>
</dbReference>
<dbReference type="AlphaFoldDB" id="A0A8C4X428"/>
<dbReference type="SMART" id="SM00160">
    <property type="entry name" value="RanBD"/>
    <property type="match status" value="1"/>
</dbReference>
<dbReference type="PROSITE" id="PS50196">
    <property type="entry name" value="RANBD1"/>
    <property type="match status" value="1"/>
</dbReference>
<protein>
    <submittedName>
        <fullName evidence="3">RAN binding protein 3 like</fullName>
    </submittedName>
</protein>
<organism evidence="3 4">
    <name type="scientific">Erpetoichthys calabaricus</name>
    <name type="common">Rope fish</name>
    <name type="synonym">Calamoichthys calabaricus</name>
    <dbReference type="NCBI Taxonomy" id="27687"/>
    <lineage>
        <taxon>Eukaryota</taxon>
        <taxon>Metazoa</taxon>
        <taxon>Chordata</taxon>
        <taxon>Craniata</taxon>
        <taxon>Vertebrata</taxon>
        <taxon>Euteleostomi</taxon>
        <taxon>Actinopterygii</taxon>
        <taxon>Polypteriformes</taxon>
        <taxon>Polypteridae</taxon>
        <taxon>Erpetoichthys</taxon>
    </lineage>
</organism>
<reference evidence="3" key="2">
    <citation type="submission" date="2025-08" db="UniProtKB">
        <authorList>
            <consortium name="Ensembl"/>
        </authorList>
    </citation>
    <scope>IDENTIFICATION</scope>
</reference>
<keyword evidence="4" id="KW-1185">Reference proteome</keyword>
<dbReference type="SUPFAM" id="SSF50729">
    <property type="entry name" value="PH domain-like"/>
    <property type="match status" value="1"/>
</dbReference>
<gene>
    <name evidence="3" type="primary">RANBP3L</name>
</gene>
<dbReference type="Pfam" id="PF00638">
    <property type="entry name" value="Ran_BP1"/>
    <property type="match status" value="1"/>
</dbReference>
<dbReference type="PANTHER" id="PTHR23138:SF88">
    <property type="entry name" value="RAN-BINDING PROTEIN 3-LIKE"/>
    <property type="match status" value="1"/>
</dbReference>
<evidence type="ECO:0000313" key="4">
    <source>
        <dbReference type="Proteomes" id="UP000694620"/>
    </source>
</evidence>
<dbReference type="Proteomes" id="UP000694620">
    <property type="component" value="Chromosome 5"/>
</dbReference>
<feature type="compositionally biased region" description="Acidic residues" evidence="1">
    <location>
        <begin position="314"/>
        <end position="326"/>
    </location>
</feature>